<feature type="domain" description="Ionotropic glutamate receptor L-glutamate and glycine-binding" evidence="18">
    <location>
        <begin position="213"/>
        <end position="293"/>
    </location>
</feature>
<dbReference type="AlphaFoldDB" id="A0AAW0TC16"/>
<evidence type="ECO:0000259" key="18">
    <source>
        <dbReference type="Pfam" id="PF10613"/>
    </source>
</evidence>
<dbReference type="PANTHER" id="PTHR42643">
    <property type="entry name" value="IONOTROPIC RECEPTOR 20A-RELATED"/>
    <property type="match status" value="1"/>
</dbReference>
<dbReference type="Pfam" id="PF00060">
    <property type="entry name" value="Lig_chan"/>
    <property type="match status" value="1"/>
</dbReference>
<accession>A0AAW0TC16</accession>
<organism evidence="19 20">
    <name type="scientific">Scylla paramamosain</name>
    <name type="common">Mud crab</name>
    <dbReference type="NCBI Taxonomy" id="85552"/>
    <lineage>
        <taxon>Eukaryota</taxon>
        <taxon>Metazoa</taxon>
        <taxon>Ecdysozoa</taxon>
        <taxon>Arthropoda</taxon>
        <taxon>Crustacea</taxon>
        <taxon>Multicrustacea</taxon>
        <taxon>Malacostraca</taxon>
        <taxon>Eumalacostraca</taxon>
        <taxon>Eucarida</taxon>
        <taxon>Decapoda</taxon>
        <taxon>Pleocyemata</taxon>
        <taxon>Brachyura</taxon>
        <taxon>Eubrachyura</taxon>
        <taxon>Portunoidea</taxon>
        <taxon>Portunidae</taxon>
        <taxon>Portuninae</taxon>
        <taxon>Scylla</taxon>
    </lineage>
</organism>
<feature type="site" description="Interaction with the cone snail toxin Con-ikot-ikot" evidence="14">
    <location>
        <position position="245"/>
    </location>
</feature>
<name>A0AAW0TC16_SCYPA</name>
<evidence type="ECO:0000256" key="16">
    <source>
        <dbReference type="SAM" id="SignalP"/>
    </source>
</evidence>
<keyword evidence="11" id="KW-1071">Ligand-gated ion channel</keyword>
<dbReference type="Gene3D" id="1.10.287.70">
    <property type="match status" value="1"/>
</dbReference>
<dbReference type="GO" id="GO:0038023">
    <property type="term" value="F:signaling receptor activity"/>
    <property type="evidence" value="ECO:0007669"/>
    <property type="project" value="InterPro"/>
</dbReference>
<feature type="chain" id="PRO_5044001902" evidence="16">
    <location>
        <begin position="22"/>
        <end position="624"/>
    </location>
</feature>
<dbReference type="Proteomes" id="UP001487740">
    <property type="component" value="Unassembled WGS sequence"/>
</dbReference>
<comment type="subcellular location">
    <subcellularLocation>
        <location evidence="1">Cell membrane</location>
        <topology evidence="1">Multi-pass membrane protein</topology>
    </subcellularLocation>
</comment>
<keyword evidence="5 15" id="KW-0812">Transmembrane</keyword>
<dbReference type="GO" id="GO:0050906">
    <property type="term" value="P:detection of stimulus involved in sensory perception"/>
    <property type="evidence" value="ECO:0007669"/>
    <property type="project" value="UniProtKB-ARBA"/>
</dbReference>
<dbReference type="GO" id="GO:0015276">
    <property type="term" value="F:ligand-gated monoatomic ion channel activity"/>
    <property type="evidence" value="ECO:0007669"/>
    <property type="project" value="InterPro"/>
</dbReference>
<dbReference type="InterPro" id="IPR019594">
    <property type="entry name" value="Glu/Gly-bd"/>
</dbReference>
<feature type="binding site" evidence="13">
    <location>
        <position position="269"/>
    </location>
    <ligand>
        <name>L-glutamate</name>
        <dbReference type="ChEBI" id="CHEBI:29985"/>
    </ligand>
</feature>
<keyword evidence="7" id="KW-0406">Ion transport</keyword>
<dbReference type="PANTHER" id="PTHR42643:SF24">
    <property type="entry name" value="IONOTROPIC RECEPTOR 60A"/>
    <property type="match status" value="1"/>
</dbReference>
<evidence type="ECO:0000256" key="8">
    <source>
        <dbReference type="ARBA" id="ARBA00023136"/>
    </source>
</evidence>
<feature type="signal peptide" evidence="16">
    <location>
        <begin position="1"/>
        <end position="21"/>
    </location>
</feature>
<keyword evidence="16" id="KW-0732">Signal</keyword>
<keyword evidence="9" id="KW-0675">Receptor</keyword>
<evidence type="ECO:0000259" key="17">
    <source>
        <dbReference type="Pfam" id="PF00060"/>
    </source>
</evidence>
<dbReference type="EMBL" id="JARAKH010000034">
    <property type="protein sequence ID" value="KAK8384693.1"/>
    <property type="molecule type" value="Genomic_DNA"/>
</dbReference>
<protein>
    <submittedName>
        <fullName evidence="19">Uncharacterized protein</fullName>
    </submittedName>
</protein>
<dbReference type="PRINTS" id="PR00177">
    <property type="entry name" value="NMDARECEPTOR"/>
</dbReference>
<evidence type="ECO:0000256" key="4">
    <source>
        <dbReference type="ARBA" id="ARBA00022475"/>
    </source>
</evidence>
<evidence type="ECO:0000256" key="3">
    <source>
        <dbReference type="ARBA" id="ARBA00022448"/>
    </source>
</evidence>
<dbReference type="Pfam" id="PF10613">
    <property type="entry name" value="Lig_chan-Glu_bd"/>
    <property type="match status" value="1"/>
</dbReference>
<comment type="caution">
    <text evidence="19">The sequence shown here is derived from an EMBL/GenBank/DDBJ whole genome shotgun (WGS) entry which is preliminary data.</text>
</comment>
<gene>
    <name evidence="19" type="ORF">O3P69_014337</name>
</gene>
<evidence type="ECO:0000313" key="19">
    <source>
        <dbReference type="EMBL" id="KAK8384693.1"/>
    </source>
</evidence>
<evidence type="ECO:0000256" key="13">
    <source>
        <dbReference type="PIRSR" id="PIRSR601508-1"/>
    </source>
</evidence>
<keyword evidence="4" id="KW-1003">Cell membrane</keyword>
<keyword evidence="12" id="KW-0407">Ion channel</keyword>
<feature type="transmembrane region" description="Helical" evidence="15">
    <location>
        <begin position="594"/>
        <end position="618"/>
    </location>
</feature>
<dbReference type="InterPro" id="IPR001320">
    <property type="entry name" value="Iontro_rcpt_C"/>
</dbReference>
<dbReference type="Gene3D" id="3.40.190.10">
    <property type="entry name" value="Periplasmic binding protein-like II"/>
    <property type="match status" value="1"/>
</dbReference>
<keyword evidence="10" id="KW-0325">Glycoprotein</keyword>
<sequence length="624" mass="69040">MRAVTLVSVAVLASCTQRAHAKFLLPHNEKYNAFQSVESITRHLTCRHMTLLLTDGRQEVEAVRAPQGVTVFHLEGNNLAGNVTPPHLQTTVEEVRQLGGAWHCLVVVVVSDDPAFLAAFAHLSLRHHALRSVSRVGVLVWQPYSAPGSTPQRVATWTPHGMLTLTSDKSLFPNKFYVFGSAPTLTVAIEVLPHNRISWLEDPDAPGGRRLLYSGYVDNIVRHFAKALNFTPLYALSPERTFGTRLPDGSWTGLIGMVVRQEADFAPGPFIISPVRREAVDHSTILRNGNLRILSGLSRLTIDPWGFLLPLTPLVWAVTLAALLGVLLLLQLFPSCLPGRSLLHGGWSDNTFSPVRILLQQGEASGTVQGPSCWRLPCVLKVSVLSGSSSRAIMKTNSASLTPNADVVRPAEWWWWERLVLGLWMLTTLVLAKSYSGNLMSLLAVKYLPQPFQTLRDILDHPHVAMIGQKHSNFEQNLRDVKSGLFKEVASLEGKGRLEFHTQSQYLKSLDNLVRRGHHVLVDVDVNLKSLIGLDFSQEGQCDFYISRDGFLPLRSAIEQGLISYWMENVPNFTECENVPKKMLVTSHISLSNIWGVFAVLAGSLVAGLLVLVVEVAVTRGIRF</sequence>
<proteinExistence type="inferred from homology"/>
<dbReference type="PROSITE" id="PS51257">
    <property type="entry name" value="PROKAR_LIPOPROTEIN"/>
    <property type="match status" value="1"/>
</dbReference>
<evidence type="ECO:0000256" key="12">
    <source>
        <dbReference type="ARBA" id="ARBA00023303"/>
    </source>
</evidence>
<evidence type="ECO:0000256" key="5">
    <source>
        <dbReference type="ARBA" id="ARBA00022692"/>
    </source>
</evidence>
<feature type="domain" description="Ionotropic glutamate receptor C-terminal" evidence="17">
    <location>
        <begin position="415"/>
        <end position="604"/>
    </location>
</feature>
<dbReference type="GO" id="GO:0005886">
    <property type="term" value="C:plasma membrane"/>
    <property type="evidence" value="ECO:0007669"/>
    <property type="project" value="UniProtKB-SubCell"/>
</dbReference>
<keyword evidence="20" id="KW-1185">Reference proteome</keyword>
<evidence type="ECO:0000256" key="10">
    <source>
        <dbReference type="ARBA" id="ARBA00023180"/>
    </source>
</evidence>
<evidence type="ECO:0000256" key="6">
    <source>
        <dbReference type="ARBA" id="ARBA00022989"/>
    </source>
</evidence>
<evidence type="ECO:0000256" key="2">
    <source>
        <dbReference type="ARBA" id="ARBA00008685"/>
    </source>
</evidence>
<feature type="binding site" evidence="13">
    <location>
        <position position="276"/>
    </location>
    <ligand>
        <name>L-glutamate</name>
        <dbReference type="ChEBI" id="CHEBI:29985"/>
    </ligand>
</feature>
<evidence type="ECO:0000256" key="9">
    <source>
        <dbReference type="ARBA" id="ARBA00023170"/>
    </source>
</evidence>
<evidence type="ECO:0000256" key="7">
    <source>
        <dbReference type="ARBA" id="ARBA00023065"/>
    </source>
</evidence>
<evidence type="ECO:0000256" key="14">
    <source>
        <dbReference type="PIRSR" id="PIRSR601508-2"/>
    </source>
</evidence>
<evidence type="ECO:0000256" key="15">
    <source>
        <dbReference type="SAM" id="Phobius"/>
    </source>
</evidence>
<dbReference type="SUPFAM" id="SSF53850">
    <property type="entry name" value="Periplasmic binding protein-like II"/>
    <property type="match status" value="1"/>
</dbReference>
<evidence type="ECO:0000256" key="1">
    <source>
        <dbReference type="ARBA" id="ARBA00004651"/>
    </source>
</evidence>
<keyword evidence="6 15" id="KW-1133">Transmembrane helix</keyword>
<reference evidence="19 20" key="1">
    <citation type="submission" date="2023-03" db="EMBL/GenBank/DDBJ databases">
        <title>High-quality genome of Scylla paramamosain provides insights in environmental adaptation.</title>
        <authorList>
            <person name="Zhang L."/>
        </authorList>
    </citation>
    <scope>NUCLEOTIDE SEQUENCE [LARGE SCALE GENOMIC DNA]</scope>
    <source>
        <strain evidence="19">LZ_2023a</strain>
        <tissue evidence="19">Muscle</tissue>
    </source>
</reference>
<keyword evidence="3" id="KW-0813">Transport</keyword>
<keyword evidence="8 15" id="KW-0472">Membrane</keyword>
<evidence type="ECO:0000256" key="11">
    <source>
        <dbReference type="ARBA" id="ARBA00023286"/>
    </source>
</evidence>
<feature type="transmembrane region" description="Helical" evidence="15">
    <location>
        <begin position="305"/>
        <end position="330"/>
    </location>
</feature>
<dbReference type="InterPro" id="IPR052192">
    <property type="entry name" value="Insect_Ionotropic_Sensory_Rcpt"/>
</dbReference>
<dbReference type="InterPro" id="IPR001508">
    <property type="entry name" value="Iono_Glu_rcpt_met"/>
</dbReference>
<comment type="similarity">
    <text evidence="2">Belongs to the glutamate-gated ion channel (TC 1.A.10.1) family.</text>
</comment>
<evidence type="ECO:0000313" key="20">
    <source>
        <dbReference type="Proteomes" id="UP001487740"/>
    </source>
</evidence>